<comment type="caution">
    <text evidence="2">The sequence shown here is derived from an EMBL/GenBank/DDBJ whole genome shotgun (WGS) entry which is preliminary data.</text>
</comment>
<dbReference type="CDD" id="cd03311">
    <property type="entry name" value="CIMS_C_terminal_like"/>
    <property type="match status" value="1"/>
</dbReference>
<evidence type="ECO:0000313" key="3">
    <source>
        <dbReference type="Proteomes" id="UP000661077"/>
    </source>
</evidence>
<proteinExistence type="predicted"/>
<dbReference type="EMBL" id="JAEVLS010000004">
    <property type="protein sequence ID" value="MBM0106932.1"/>
    <property type="molecule type" value="Genomic_DNA"/>
</dbReference>
<dbReference type="PANTHER" id="PTHR43844:SF2">
    <property type="entry name" value="SYNTHASE, VITAMIN-B12 INDEPENDENT, PUTATIVE (AFU_ORTHOLOGUE AFUA_3G12060)-RELATED"/>
    <property type="match status" value="1"/>
</dbReference>
<gene>
    <name evidence="2" type="ORF">JM946_19525</name>
</gene>
<feature type="domain" description="Cobalamin-independent methionine synthase MetE C-terminal/archaeal" evidence="1">
    <location>
        <begin position="172"/>
        <end position="349"/>
    </location>
</feature>
<dbReference type="PANTHER" id="PTHR43844">
    <property type="entry name" value="METHIONINE SYNTHASE"/>
    <property type="match status" value="1"/>
</dbReference>
<dbReference type="Pfam" id="PF01717">
    <property type="entry name" value="Meth_synt_2"/>
    <property type="match status" value="2"/>
</dbReference>
<dbReference type="Proteomes" id="UP000661077">
    <property type="component" value="Unassembled WGS sequence"/>
</dbReference>
<sequence>METGRDRILVTLVGSLPRSQAVTDVLFARERGESLDEAAAHATIADAVKDAVRRQVASGVDVVSDGEMSKISYATYIKNRLTGFAGDTPREPGQDLVEFPRILKRLADTGATAKYTRPRCVAEIRVNDLQPAQTDVDNLKAALADSTALEGFLNAASPGVIALFQPNDYYSTQDAYVEAVAEAMRAEYELITRAGLLVQIDAPDLAMGRHTMYRHDTVNDFLNSAARHIEVLNHALRNVPAERARMHVCWGNYEGPHHHDVPLEQLLPVVVKAKVQALLIEGANPRHEHEWAVFRDARLPEDKVLIPGVISTTTNYIEHPLLVAERLCRYADVVGRDRVMAGTDCGFGTFAGFGPVDPDVAYLKLKSLAEGAAIASDRLWGRR</sequence>
<keyword evidence="3" id="KW-1185">Reference proteome</keyword>
<dbReference type="SUPFAM" id="SSF51726">
    <property type="entry name" value="UROD/MetE-like"/>
    <property type="match status" value="1"/>
</dbReference>
<evidence type="ECO:0000259" key="1">
    <source>
        <dbReference type="Pfam" id="PF01717"/>
    </source>
</evidence>
<organism evidence="2 3">
    <name type="scientific">Steroidobacter gossypii</name>
    <dbReference type="NCBI Taxonomy" id="2805490"/>
    <lineage>
        <taxon>Bacteria</taxon>
        <taxon>Pseudomonadati</taxon>
        <taxon>Pseudomonadota</taxon>
        <taxon>Gammaproteobacteria</taxon>
        <taxon>Steroidobacterales</taxon>
        <taxon>Steroidobacteraceae</taxon>
        <taxon>Steroidobacter</taxon>
    </lineage>
</organism>
<protein>
    <submittedName>
        <fullName evidence="2">Cobalamin-independent methionine synthase II family protein</fullName>
    </submittedName>
</protein>
<dbReference type="Gene3D" id="3.20.20.210">
    <property type="match status" value="1"/>
</dbReference>
<dbReference type="InterPro" id="IPR038071">
    <property type="entry name" value="UROD/MetE-like_sf"/>
</dbReference>
<accession>A0ABS1X191</accession>
<name>A0ABS1X191_9GAMM</name>
<evidence type="ECO:0000313" key="2">
    <source>
        <dbReference type="EMBL" id="MBM0106932.1"/>
    </source>
</evidence>
<feature type="domain" description="Cobalamin-independent methionine synthase MetE C-terminal/archaeal" evidence="1">
    <location>
        <begin position="11"/>
        <end position="86"/>
    </location>
</feature>
<reference evidence="2 3" key="1">
    <citation type="journal article" date="2021" name="Int. J. Syst. Evol. Microbiol.">
        <title>Steroidobacter gossypii sp. nov., isolated from soil of cotton cropping field.</title>
        <authorList>
            <person name="Huang R."/>
            <person name="Yang S."/>
            <person name="Zhen C."/>
            <person name="Liu W."/>
        </authorList>
    </citation>
    <scope>NUCLEOTIDE SEQUENCE [LARGE SCALE GENOMIC DNA]</scope>
    <source>
        <strain evidence="2 3">S1-65</strain>
    </source>
</reference>
<dbReference type="InterPro" id="IPR002629">
    <property type="entry name" value="Met_Synth_C/arc"/>
</dbReference>